<evidence type="ECO:0000313" key="3">
    <source>
        <dbReference type="Proteomes" id="UP001321749"/>
    </source>
</evidence>
<organism evidence="2 3">
    <name type="scientific">Cladorrhinum samala</name>
    <dbReference type="NCBI Taxonomy" id="585594"/>
    <lineage>
        <taxon>Eukaryota</taxon>
        <taxon>Fungi</taxon>
        <taxon>Dikarya</taxon>
        <taxon>Ascomycota</taxon>
        <taxon>Pezizomycotina</taxon>
        <taxon>Sordariomycetes</taxon>
        <taxon>Sordariomycetidae</taxon>
        <taxon>Sordariales</taxon>
        <taxon>Podosporaceae</taxon>
        <taxon>Cladorrhinum</taxon>
    </lineage>
</organism>
<evidence type="ECO:0000256" key="1">
    <source>
        <dbReference type="SAM" id="MobiDB-lite"/>
    </source>
</evidence>
<reference evidence="2" key="2">
    <citation type="submission" date="2023-06" db="EMBL/GenBank/DDBJ databases">
        <authorList>
            <consortium name="Lawrence Berkeley National Laboratory"/>
            <person name="Mondo S.J."/>
            <person name="Hensen N."/>
            <person name="Bonometti L."/>
            <person name="Westerberg I."/>
            <person name="Brannstrom I.O."/>
            <person name="Guillou S."/>
            <person name="Cros-Aarteil S."/>
            <person name="Calhoun S."/>
            <person name="Haridas S."/>
            <person name="Kuo A."/>
            <person name="Pangilinan J."/>
            <person name="Riley R."/>
            <person name="Labutti K."/>
            <person name="Andreopoulos B."/>
            <person name="Lipzen A."/>
            <person name="Chen C."/>
            <person name="Yanf M."/>
            <person name="Daum C."/>
            <person name="Ng V."/>
            <person name="Clum A."/>
            <person name="Steindorff A."/>
            <person name="Ohm R."/>
            <person name="Martin F."/>
            <person name="Silar P."/>
            <person name="Natvig D."/>
            <person name="Lalanne C."/>
            <person name="Gautier V."/>
            <person name="Ament-Velasquez S.L."/>
            <person name="Kruys A."/>
            <person name="Hutchinson M.I."/>
            <person name="Powell A.J."/>
            <person name="Barry K."/>
            <person name="Miller A.N."/>
            <person name="Grigoriev I.V."/>
            <person name="Debuchy R."/>
            <person name="Gladieux P."/>
            <person name="Thoren M.H."/>
            <person name="Johannesson H."/>
        </authorList>
    </citation>
    <scope>NUCLEOTIDE SEQUENCE</scope>
    <source>
        <strain evidence="2">PSN324</strain>
    </source>
</reference>
<evidence type="ECO:0000313" key="2">
    <source>
        <dbReference type="EMBL" id="KAK4458782.1"/>
    </source>
</evidence>
<feature type="compositionally biased region" description="Acidic residues" evidence="1">
    <location>
        <begin position="44"/>
        <end position="56"/>
    </location>
</feature>
<dbReference type="Proteomes" id="UP001321749">
    <property type="component" value="Unassembled WGS sequence"/>
</dbReference>
<keyword evidence="3" id="KW-1185">Reference proteome</keyword>
<dbReference type="AlphaFoldDB" id="A0AAV9HH25"/>
<feature type="region of interest" description="Disordered" evidence="1">
    <location>
        <begin position="24"/>
        <end position="65"/>
    </location>
</feature>
<reference evidence="2" key="1">
    <citation type="journal article" date="2023" name="Mol. Phylogenet. Evol.">
        <title>Genome-scale phylogeny and comparative genomics of the fungal order Sordariales.</title>
        <authorList>
            <person name="Hensen N."/>
            <person name="Bonometti L."/>
            <person name="Westerberg I."/>
            <person name="Brannstrom I.O."/>
            <person name="Guillou S."/>
            <person name="Cros-Aarteil S."/>
            <person name="Calhoun S."/>
            <person name="Haridas S."/>
            <person name="Kuo A."/>
            <person name="Mondo S."/>
            <person name="Pangilinan J."/>
            <person name="Riley R."/>
            <person name="LaButti K."/>
            <person name="Andreopoulos B."/>
            <person name="Lipzen A."/>
            <person name="Chen C."/>
            <person name="Yan M."/>
            <person name="Daum C."/>
            <person name="Ng V."/>
            <person name="Clum A."/>
            <person name="Steindorff A."/>
            <person name="Ohm R.A."/>
            <person name="Martin F."/>
            <person name="Silar P."/>
            <person name="Natvig D.O."/>
            <person name="Lalanne C."/>
            <person name="Gautier V."/>
            <person name="Ament-Velasquez S.L."/>
            <person name="Kruys A."/>
            <person name="Hutchinson M.I."/>
            <person name="Powell A.J."/>
            <person name="Barry K."/>
            <person name="Miller A.N."/>
            <person name="Grigoriev I.V."/>
            <person name="Debuchy R."/>
            <person name="Gladieux P."/>
            <person name="Hiltunen Thoren M."/>
            <person name="Johannesson H."/>
        </authorList>
    </citation>
    <scope>NUCLEOTIDE SEQUENCE</scope>
    <source>
        <strain evidence="2">PSN324</strain>
    </source>
</reference>
<proteinExistence type="predicted"/>
<sequence length="630" mass="69325">MALTSPLTTLSTLSPPASFYTARHSVVPRSEDNGEADTTTITTPDDDEDGNIDDGLNEAPPYRNAIEPPLELKHGIQIHLEEQLYSQAIALLEGLLSDGSGSHNSKSQSQSPSPSPSTSAARIASPSQIAFLSTMAIHPHFTSRPSEGGRRRDGTHALAYLRGLVTTVGPINANFKQAFSFHSKNSVRAAAKRKAGRPPTRAKPASAVEDDSGNSSGWGGGSDSDSVSCPFARDELVWLRAENFWSVLGWSFRCAAVHPARWKYWMPWLDLVVGVLEKDWDGRLRIDLESNDEKGMSYSSLRESILVAWLQDLRKDRKNVLKDVMKALLAFTIDDSGDKAIFKEVFEREMVVGPRKLKKRKAGMALLDLENDVWADYMDVEESESEEEQGNRLPVTSGTTGRRGRGRGKASEDGGAAAAFRLTDGIAQSIPIRWRLFRLLSAAAEYLHDMSFFSTRDLYQAFSDQVRNLPLPLFTLFVAANDDLPDIVQVSFYRSMAEGLLPSNRPDPGDVDPKTNNDNGFSAEIMRQCFLPFAASRVTAEDNAKLSIVLENIMWYLTLEADIPETSGIQEAIAVGINARENKIKKRGAAASKANGPDKLARESLQRSSGNLRLFASMLGDECDDEDDDY</sequence>
<feature type="region of interest" description="Disordered" evidence="1">
    <location>
        <begin position="99"/>
        <end position="123"/>
    </location>
</feature>
<feature type="region of interest" description="Disordered" evidence="1">
    <location>
        <begin position="189"/>
        <end position="226"/>
    </location>
</feature>
<gene>
    <name evidence="2" type="ORF">QBC42DRAFT_276048</name>
</gene>
<name>A0AAV9HH25_9PEZI</name>
<feature type="region of interest" description="Disordered" evidence="1">
    <location>
        <begin position="380"/>
        <end position="412"/>
    </location>
</feature>
<protein>
    <submittedName>
        <fullName evidence="2">Uncharacterized protein</fullName>
    </submittedName>
</protein>
<accession>A0AAV9HH25</accession>
<dbReference type="EMBL" id="MU865057">
    <property type="protein sequence ID" value="KAK4458782.1"/>
    <property type="molecule type" value="Genomic_DNA"/>
</dbReference>
<feature type="region of interest" description="Disordered" evidence="1">
    <location>
        <begin position="587"/>
        <end position="606"/>
    </location>
</feature>
<comment type="caution">
    <text evidence="2">The sequence shown here is derived from an EMBL/GenBank/DDBJ whole genome shotgun (WGS) entry which is preliminary data.</text>
</comment>